<accession>A0A2T9Z7P5</accession>
<organism evidence="1 2">
    <name type="scientific">Smittium megazygosporum</name>
    <dbReference type="NCBI Taxonomy" id="133381"/>
    <lineage>
        <taxon>Eukaryota</taxon>
        <taxon>Fungi</taxon>
        <taxon>Fungi incertae sedis</taxon>
        <taxon>Zoopagomycota</taxon>
        <taxon>Kickxellomycotina</taxon>
        <taxon>Harpellomycetes</taxon>
        <taxon>Harpellales</taxon>
        <taxon>Legeriomycetaceae</taxon>
        <taxon>Smittium</taxon>
    </lineage>
</organism>
<dbReference type="Proteomes" id="UP000245609">
    <property type="component" value="Unassembled WGS sequence"/>
</dbReference>
<sequence>MIKKLEDLGLDVYYDEKMSGHGTLQFFLSNGDCLTGYPDGNIKHTKSDPKDSTIYLNNGDIIESGTTMKTFDTGIVQYEFMDGKKLIEHPDGTIESINSDGSITIDFSK</sequence>
<evidence type="ECO:0008006" key="3">
    <source>
        <dbReference type="Google" id="ProtNLM"/>
    </source>
</evidence>
<protein>
    <recommendedName>
        <fullName evidence="3">Centromere protein J C-terminal domain-containing protein</fullName>
    </recommendedName>
</protein>
<keyword evidence="2" id="KW-1185">Reference proteome</keyword>
<proteinExistence type="predicted"/>
<reference evidence="1 2" key="1">
    <citation type="journal article" date="2018" name="MBio">
        <title>Comparative Genomics Reveals the Core Gene Toolbox for the Fungus-Insect Symbiosis.</title>
        <authorList>
            <person name="Wang Y."/>
            <person name="Stata M."/>
            <person name="Wang W."/>
            <person name="Stajich J.E."/>
            <person name="White M.M."/>
            <person name="Moncalvo J.M."/>
        </authorList>
    </citation>
    <scope>NUCLEOTIDE SEQUENCE [LARGE SCALE GENOMIC DNA]</scope>
    <source>
        <strain evidence="1 2">SC-DP-2</strain>
    </source>
</reference>
<dbReference type="Gene3D" id="2.60.450.20">
    <property type="match status" value="1"/>
</dbReference>
<dbReference type="AlphaFoldDB" id="A0A2T9Z7P5"/>
<evidence type="ECO:0000313" key="2">
    <source>
        <dbReference type="Proteomes" id="UP000245609"/>
    </source>
</evidence>
<dbReference type="InterPro" id="IPR047002">
    <property type="entry name" value="Tcp10_C_sf"/>
</dbReference>
<dbReference type="EMBL" id="MBFS01001887">
    <property type="protein sequence ID" value="PVV00572.1"/>
    <property type="molecule type" value="Genomic_DNA"/>
</dbReference>
<dbReference type="OrthoDB" id="10252174at2759"/>
<name>A0A2T9Z7P5_9FUNG</name>
<evidence type="ECO:0000313" key="1">
    <source>
        <dbReference type="EMBL" id="PVV00572.1"/>
    </source>
</evidence>
<comment type="caution">
    <text evidence="1">The sequence shown here is derived from an EMBL/GenBank/DDBJ whole genome shotgun (WGS) entry which is preliminary data.</text>
</comment>
<gene>
    <name evidence="1" type="ORF">BB560_005044</name>
</gene>